<dbReference type="NCBIfam" id="TIGR04294">
    <property type="entry name" value="pre_pil_HX9DG"/>
    <property type="match status" value="1"/>
</dbReference>
<feature type="transmembrane region" description="Helical" evidence="1">
    <location>
        <begin position="6"/>
        <end position="29"/>
    </location>
</feature>
<evidence type="ECO:0000313" key="3">
    <source>
        <dbReference type="Proteomes" id="UP000004947"/>
    </source>
</evidence>
<dbReference type="OrthoDB" id="255848at2"/>
<dbReference type="STRING" id="313628.LNTAR_04871"/>
<proteinExistence type="predicted"/>
<dbReference type="eggNOG" id="COG2165">
    <property type="taxonomic scope" value="Bacteria"/>
</dbReference>
<accession>A6DLG1</accession>
<dbReference type="RefSeq" id="WP_007278721.1">
    <property type="nucleotide sequence ID" value="NZ_ABCK01000009.1"/>
</dbReference>
<organism evidence="2 3">
    <name type="scientific">Lentisphaera araneosa HTCC2155</name>
    <dbReference type="NCBI Taxonomy" id="313628"/>
    <lineage>
        <taxon>Bacteria</taxon>
        <taxon>Pseudomonadati</taxon>
        <taxon>Lentisphaerota</taxon>
        <taxon>Lentisphaeria</taxon>
        <taxon>Lentisphaerales</taxon>
        <taxon>Lentisphaeraceae</taxon>
        <taxon>Lentisphaera</taxon>
    </lineage>
</organism>
<keyword evidence="1" id="KW-1133">Transmembrane helix</keyword>
<dbReference type="AlphaFoldDB" id="A6DLG1"/>
<dbReference type="InterPro" id="IPR027558">
    <property type="entry name" value="Pre_pil_HX9DG_C"/>
</dbReference>
<evidence type="ECO:0000256" key="1">
    <source>
        <dbReference type="SAM" id="Phobius"/>
    </source>
</evidence>
<evidence type="ECO:0000313" key="2">
    <source>
        <dbReference type="EMBL" id="EDM27416.1"/>
    </source>
</evidence>
<dbReference type="NCBIfam" id="TIGR02532">
    <property type="entry name" value="IV_pilin_GFxxxE"/>
    <property type="match status" value="1"/>
</dbReference>
<keyword evidence="3" id="KW-1185">Reference proteome</keyword>
<reference evidence="2 3" key="1">
    <citation type="journal article" date="2010" name="J. Bacteriol.">
        <title>Genome sequence of Lentisphaera araneosa HTCC2155T, the type species of the order Lentisphaerales in the phylum Lentisphaerae.</title>
        <authorList>
            <person name="Thrash J.C."/>
            <person name="Cho J.C."/>
            <person name="Vergin K.L."/>
            <person name="Morris R.M."/>
            <person name="Giovannoni S.J."/>
        </authorList>
    </citation>
    <scope>NUCLEOTIDE SEQUENCE [LARGE SCALE GENOMIC DNA]</scope>
    <source>
        <strain evidence="2 3">HTCC2155</strain>
    </source>
</reference>
<keyword evidence="1" id="KW-0472">Membrane</keyword>
<keyword evidence="1" id="KW-0812">Transmembrane</keyword>
<sequence>MKTNKFSLIELLVVIAIIGILASLILPALGKARKQSQQAVCNSQHKQMNTAIFMYVDDHDDYFPTVDHPTSNTWKGWQLYIAEYLKIDTTDRDNFEGSVFYCPSQENISGTIYQATGTAYNRYFGSNRFYSNGAAFNTLKQLSAIEDSTETVTTIDSLDNTDYNSASNTKDKPVGYRHKGGVNVAWVDGHVSWQSTEFMSAGKNGENHYYYLFDKP</sequence>
<dbReference type="InterPro" id="IPR012902">
    <property type="entry name" value="N_methyl_site"/>
</dbReference>
<dbReference type="Proteomes" id="UP000004947">
    <property type="component" value="Unassembled WGS sequence"/>
</dbReference>
<dbReference type="PANTHER" id="PTHR30093">
    <property type="entry name" value="GENERAL SECRETION PATHWAY PROTEIN G"/>
    <property type="match status" value="1"/>
</dbReference>
<protein>
    <submittedName>
        <fullName evidence="2">Uncharacterized protein</fullName>
    </submittedName>
</protein>
<name>A6DLG1_9BACT</name>
<dbReference type="Gene3D" id="3.30.700.10">
    <property type="entry name" value="Glycoprotein, Type 4 Pilin"/>
    <property type="match status" value="1"/>
</dbReference>
<dbReference type="SUPFAM" id="SSF54523">
    <property type="entry name" value="Pili subunits"/>
    <property type="match status" value="1"/>
</dbReference>
<gene>
    <name evidence="2" type="ORF">LNTAR_04871</name>
</gene>
<comment type="caution">
    <text evidence="2">The sequence shown here is derived from an EMBL/GenBank/DDBJ whole genome shotgun (WGS) entry which is preliminary data.</text>
</comment>
<dbReference type="EMBL" id="ABCK01000009">
    <property type="protein sequence ID" value="EDM27416.1"/>
    <property type="molecule type" value="Genomic_DNA"/>
</dbReference>
<dbReference type="InterPro" id="IPR045584">
    <property type="entry name" value="Pilin-like"/>
</dbReference>